<evidence type="ECO:0000256" key="2">
    <source>
        <dbReference type="ARBA" id="ARBA00022448"/>
    </source>
</evidence>
<evidence type="ECO:0000313" key="9">
    <source>
        <dbReference type="EMBL" id="OMJ68708.1"/>
    </source>
</evidence>
<keyword evidence="7 8" id="KW-0472">Membrane</keyword>
<keyword evidence="3" id="KW-1003">Cell membrane</keyword>
<dbReference type="AlphaFoldDB" id="A0A1R2AW23"/>
<dbReference type="InterPro" id="IPR007272">
    <property type="entry name" value="Sulf_transp_TsuA/YedE"/>
</dbReference>
<dbReference type="EMBL" id="MPUH01001291">
    <property type="protein sequence ID" value="OMJ68708.1"/>
    <property type="molecule type" value="Genomic_DNA"/>
</dbReference>
<evidence type="ECO:0000256" key="5">
    <source>
        <dbReference type="ARBA" id="ARBA00022692"/>
    </source>
</evidence>
<evidence type="ECO:0000313" key="10">
    <source>
        <dbReference type="Proteomes" id="UP000187209"/>
    </source>
</evidence>
<name>A0A1R2AW23_9CILI</name>
<dbReference type="InterPro" id="IPR046513">
    <property type="entry name" value="DUF6691"/>
</dbReference>
<organism evidence="9 10">
    <name type="scientific">Stentor coeruleus</name>
    <dbReference type="NCBI Taxonomy" id="5963"/>
    <lineage>
        <taxon>Eukaryota</taxon>
        <taxon>Sar</taxon>
        <taxon>Alveolata</taxon>
        <taxon>Ciliophora</taxon>
        <taxon>Postciliodesmatophora</taxon>
        <taxon>Heterotrichea</taxon>
        <taxon>Heterotrichida</taxon>
        <taxon>Stentoridae</taxon>
        <taxon>Stentor</taxon>
    </lineage>
</organism>
<keyword evidence="2" id="KW-0813">Transport</keyword>
<dbReference type="OrthoDB" id="10254418at2759"/>
<accession>A0A1R2AW23</accession>
<feature type="transmembrane region" description="Helical" evidence="8">
    <location>
        <begin position="163"/>
        <end position="183"/>
    </location>
</feature>
<dbReference type="GO" id="GO:0005886">
    <property type="term" value="C:plasma membrane"/>
    <property type="evidence" value="ECO:0007669"/>
    <property type="project" value="UniProtKB-SubCell"/>
</dbReference>
<evidence type="ECO:0000256" key="3">
    <source>
        <dbReference type="ARBA" id="ARBA00022475"/>
    </source>
</evidence>
<dbReference type="PANTHER" id="PTHR30574:SF1">
    <property type="entry name" value="SULPHUR TRANSPORT DOMAIN-CONTAINING PROTEIN"/>
    <property type="match status" value="1"/>
</dbReference>
<dbReference type="Pfam" id="PF20398">
    <property type="entry name" value="DUF6691"/>
    <property type="match status" value="1"/>
</dbReference>
<keyword evidence="10" id="KW-1185">Reference proteome</keyword>
<reference evidence="9 10" key="1">
    <citation type="submission" date="2016-11" db="EMBL/GenBank/DDBJ databases">
        <title>The macronuclear genome of Stentor coeruleus: a giant cell with tiny introns.</title>
        <authorList>
            <person name="Slabodnick M."/>
            <person name="Ruby J.G."/>
            <person name="Reiff S.B."/>
            <person name="Swart E.C."/>
            <person name="Gosai S."/>
            <person name="Prabakaran S."/>
            <person name="Witkowska E."/>
            <person name="Larue G.E."/>
            <person name="Fisher S."/>
            <person name="Freeman R.M."/>
            <person name="Gunawardena J."/>
            <person name="Chu W."/>
            <person name="Stover N.A."/>
            <person name="Gregory B.D."/>
            <person name="Nowacki M."/>
            <person name="Derisi J."/>
            <person name="Roy S.W."/>
            <person name="Marshall W.F."/>
            <person name="Sood P."/>
        </authorList>
    </citation>
    <scope>NUCLEOTIDE SEQUENCE [LARGE SCALE GENOMIC DNA]</scope>
    <source>
        <strain evidence="9">WM001</strain>
    </source>
</reference>
<evidence type="ECO:0000256" key="7">
    <source>
        <dbReference type="ARBA" id="ARBA00023136"/>
    </source>
</evidence>
<evidence type="ECO:0000256" key="8">
    <source>
        <dbReference type="SAM" id="Phobius"/>
    </source>
</evidence>
<feature type="transmembrane region" description="Helical" evidence="8">
    <location>
        <begin position="124"/>
        <end position="143"/>
    </location>
</feature>
<sequence>MVNNFALAFYGGALIALSSSLNYVFYGKITGLSGILNVVVGLRFRFEYFERLGFLVGLISAIDTWVSMNGSDFEGRPIVSSNDNLNTIGWIIGGIMIGIGSRWSGGCTSGHGVCGLPRFSLKSFIAICIFMPVGMATSTYLSSMPLFFNPTPLSSSLISTYKNFASISLKVLQALVLMSIFYYIVTKRGIEKVSVLSQTIFGWIFGMGLLISGMCSRDNILAFLTISVKWDPSLIIVMFTAIFINLVTFQGIIYNGQSLLGKRLAMPDNRMDIGNFIGPVMFGMGWGITGLCPGPALANFTVNPNCLLLVVATFVGQSIVDAGYDYSAKLKKN</sequence>
<feature type="transmembrane region" description="Helical" evidence="8">
    <location>
        <begin position="195"/>
        <end position="214"/>
    </location>
</feature>
<keyword evidence="4" id="KW-0997">Cell inner membrane</keyword>
<feature type="transmembrane region" description="Helical" evidence="8">
    <location>
        <begin position="234"/>
        <end position="255"/>
    </location>
</feature>
<dbReference type="PANTHER" id="PTHR30574">
    <property type="entry name" value="INNER MEMBRANE PROTEIN YEDE"/>
    <property type="match status" value="1"/>
</dbReference>
<keyword evidence="6 8" id="KW-1133">Transmembrane helix</keyword>
<feature type="transmembrane region" description="Helical" evidence="8">
    <location>
        <begin position="276"/>
        <end position="296"/>
    </location>
</feature>
<evidence type="ECO:0000256" key="6">
    <source>
        <dbReference type="ARBA" id="ARBA00022989"/>
    </source>
</evidence>
<gene>
    <name evidence="9" type="ORF">SteCoe_33761</name>
</gene>
<dbReference type="Pfam" id="PF04143">
    <property type="entry name" value="Sulf_transp"/>
    <property type="match status" value="1"/>
</dbReference>
<proteinExistence type="predicted"/>
<comment type="subcellular location">
    <subcellularLocation>
        <location evidence="1">Cell inner membrane</location>
        <topology evidence="1">Multi-pass membrane protein</topology>
    </subcellularLocation>
</comment>
<feature type="transmembrane region" description="Helical" evidence="8">
    <location>
        <begin position="48"/>
        <end position="67"/>
    </location>
</feature>
<feature type="transmembrane region" description="Helical" evidence="8">
    <location>
        <begin position="87"/>
        <end position="103"/>
    </location>
</feature>
<feature type="transmembrane region" description="Helical" evidence="8">
    <location>
        <begin position="6"/>
        <end position="27"/>
    </location>
</feature>
<evidence type="ECO:0000256" key="1">
    <source>
        <dbReference type="ARBA" id="ARBA00004429"/>
    </source>
</evidence>
<protein>
    <submittedName>
        <fullName evidence="9">Uncharacterized protein</fullName>
    </submittedName>
</protein>
<evidence type="ECO:0000256" key="4">
    <source>
        <dbReference type="ARBA" id="ARBA00022519"/>
    </source>
</evidence>
<comment type="caution">
    <text evidence="9">The sequence shown here is derived from an EMBL/GenBank/DDBJ whole genome shotgun (WGS) entry which is preliminary data.</text>
</comment>
<dbReference type="Proteomes" id="UP000187209">
    <property type="component" value="Unassembled WGS sequence"/>
</dbReference>
<keyword evidence="5 8" id="KW-0812">Transmembrane</keyword>